<reference evidence="1" key="1">
    <citation type="submission" date="2021-12" db="EMBL/GenBank/DDBJ databases">
        <authorList>
            <person name="Veyrier F.J."/>
        </authorList>
    </citation>
    <scope>NUCLEOTIDE SEQUENCE</scope>
    <source>
        <strain evidence="1">1258/02</strain>
    </source>
</reference>
<dbReference type="KEGG" id="usu:LVJ78_12370"/>
<dbReference type="EMBL" id="CP091507">
    <property type="protein sequence ID" value="UOO79443.1"/>
    <property type="molecule type" value="Genomic_DNA"/>
</dbReference>
<name>A0AAE9KIP5_9NEIS</name>
<protein>
    <submittedName>
        <fullName evidence="1">Uncharacterized protein</fullName>
    </submittedName>
</protein>
<organism evidence="1 2">
    <name type="scientific">Uruburuella suis</name>
    <dbReference type="NCBI Taxonomy" id="252130"/>
    <lineage>
        <taxon>Bacteria</taxon>
        <taxon>Pseudomonadati</taxon>
        <taxon>Pseudomonadota</taxon>
        <taxon>Betaproteobacteria</taxon>
        <taxon>Neisseriales</taxon>
        <taxon>Neisseriaceae</taxon>
        <taxon>Uruburuella</taxon>
    </lineage>
</organism>
<dbReference type="Proteomes" id="UP000829756">
    <property type="component" value="Chromosome"/>
</dbReference>
<proteinExistence type="predicted"/>
<sequence length="46" mass="5156">MLPLHHTRKGRLKHNVGGLYAFPGHSTSLAFAAKMMLPAQMLLHFK</sequence>
<reference evidence="1" key="2">
    <citation type="journal article" date="2022" name="Res Sq">
        <title>Evolution of multicellular longitudinally dividing oral cavity symbionts (Neisseriaceae).</title>
        <authorList>
            <person name="Nyongesa S."/>
            <person name="Weber P."/>
            <person name="Bernet E."/>
            <person name="Pullido F."/>
            <person name="Nieckarz M."/>
            <person name="Delaby M."/>
            <person name="Nieves C."/>
            <person name="Viehboeck T."/>
            <person name="Krause N."/>
            <person name="Rivera-Millot A."/>
            <person name="Nakamura A."/>
            <person name="Vischer N."/>
            <person name="VanNieuwenhze M."/>
            <person name="Brun Y."/>
            <person name="Cava F."/>
            <person name="Bulgheresi S."/>
            <person name="Veyrier F."/>
        </authorList>
    </citation>
    <scope>NUCLEOTIDE SEQUENCE</scope>
    <source>
        <strain evidence="1">1258/02</strain>
    </source>
</reference>
<accession>A0AAE9KIP5</accession>
<evidence type="ECO:0000313" key="1">
    <source>
        <dbReference type="EMBL" id="UOO79443.1"/>
    </source>
</evidence>
<dbReference type="RefSeq" id="WP_165870887.1">
    <property type="nucleotide sequence ID" value="NZ_CALJUB010000014.1"/>
</dbReference>
<dbReference type="AlphaFoldDB" id="A0AAE9KIP5"/>
<evidence type="ECO:0000313" key="2">
    <source>
        <dbReference type="Proteomes" id="UP000829756"/>
    </source>
</evidence>
<gene>
    <name evidence="1" type="ORF">LVJ78_12370</name>
</gene>